<keyword evidence="3" id="KW-1185">Reference proteome</keyword>
<feature type="compositionally biased region" description="Basic residues" evidence="1">
    <location>
        <begin position="1"/>
        <end position="17"/>
    </location>
</feature>
<feature type="region of interest" description="Disordered" evidence="1">
    <location>
        <begin position="38"/>
        <end position="62"/>
    </location>
</feature>
<protein>
    <submittedName>
        <fullName evidence="2">Uncharacterized protein</fullName>
    </submittedName>
</protein>
<accession>A0A418W981</accession>
<dbReference type="EMBL" id="QYUK01000011">
    <property type="protein sequence ID" value="RJF86575.1"/>
    <property type="molecule type" value="Genomic_DNA"/>
</dbReference>
<feature type="region of interest" description="Disordered" evidence="1">
    <location>
        <begin position="1"/>
        <end position="25"/>
    </location>
</feature>
<evidence type="ECO:0000313" key="3">
    <source>
        <dbReference type="Proteomes" id="UP000284605"/>
    </source>
</evidence>
<comment type="caution">
    <text evidence="2">The sequence shown here is derived from an EMBL/GenBank/DDBJ whole genome shotgun (WGS) entry which is preliminary data.</text>
</comment>
<gene>
    <name evidence="2" type="ORF">D3874_05695</name>
</gene>
<sequence>MPRGRKKSPQPSFRRRPGSILGQRAMSQWIPAFAGMTPEMSEERRHDHRTHPRRLVADLRLR</sequence>
<name>A0A418W981_9PROT</name>
<dbReference type="AlphaFoldDB" id="A0A418W981"/>
<evidence type="ECO:0000256" key="1">
    <source>
        <dbReference type="SAM" id="MobiDB-lite"/>
    </source>
</evidence>
<organism evidence="2 3">
    <name type="scientific">Oleomonas cavernae</name>
    <dbReference type="NCBI Taxonomy" id="2320859"/>
    <lineage>
        <taxon>Bacteria</taxon>
        <taxon>Pseudomonadati</taxon>
        <taxon>Pseudomonadota</taxon>
        <taxon>Alphaproteobacteria</taxon>
        <taxon>Acetobacterales</taxon>
        <taxon>Acetobacteraceae</taxon>
        <taxon>Oleomonas</taxon>
    </lineage>
</organism>
<proteinExistence type="predicted"/>
<reference evidence="2 3" key="1">
    <citation type="submission" date="2018-09" db="EMBL/GenBank/DDBJ databases">
        <authorList>
            <person name="Zhu H."/>
        </authorList>
    </citation>
    <scope>NUCLEOTIDE SEQUENCE [LARGE SCALE GENOMIC DNA]</scope>
    <source>
        <strain evidence="2 3">K1W22B-8</strain>
    </source>
</reference>
<evidence type="ECO:0000313" key="2">
    <source>
        <dbReference type="EMBL" id="RJF86575.1"/>
    </source>
</evidence>
<dbReference type="Proteomes" id="UP000284605">
    <property type="component" value="Unassembled WGS sequence"/>
</dbReference>